<dbReference type="GO" id="GO:0006508">
    <property type="term" value="P:proteolysis"/>
    <property type="evidence" value="ECO:0007669"/>
    <property type="project" value="InterPro"/>
</dbReference>
<protein>
    <recommendedName>
        <fullName evidence="3">Peptidase S8/S53 domain-containing protein</fullName>
    </recommendedName>
</protein>
<comment type="caution">
    <text evidence="1">The sequence shown here is derived from an EMBL/GenBank/DDBJ whole genome shotgun (WGS) entry which is preliminary data.</text>
</comment>
<proteinExistence type="predicted"/>
<accession>A0A1R0WT27</accession>
<dbReference type="Proteomes" id="UP000187465">
    <property type="component" value="Unassembled WGS sequence"/>
</dbReference>
<sequence length="85" mass="9624">MVKKEADSKYTSDNNDFSTLDDVKKMIGVENILEEKQKNKHPPITVAVLDSGIYPHQDLTSPDNRIVAFKDMVNGLEEPYTNKTL</sequence>
<dbReference type="InterPro" id="IPR036852">
    <property type="entry name" value="Peptidase_S8/S53_dom_sf"/>
</dbReference>
<evidence type="ECO:0000313" key="1">
    <source>
        <dbReference type="EMBL" id="OMD20696.1"/>
    </source>
</evidence>
<dbReference type="EMBL" id="MKQP01000089">
    <property type="protein sequence ID" value="OMD20696.1"/>
    <property type="molecule type" value="Genomic_DNA"/>
</dbReference>
<dbReference type="AlphaFoldDB" id="A0A1R0WT27"/>
<evidence type="ECO:0008006" key="3">
    <source>
        <dbReference type="Google" id="ProtNLM"/>
    </source>
</evidence>
<reference evidence="1 2" key="1">
    <citation type="submission" date="2016-10" db="EMBL/GenBank/DDBJ databases">
        <title>Paenibacillus species isolates.</title>
        <authorList>
            <person name="Beno S.M."/>
        </authorList>
    </citation>
    <scope>NUCLEOTIDE SEQUENCE [LARGE SCALE GENOMIC DNA]</scope>
    <source>
        <strain evidence="1 2">FSL H7-0604</strain>
    </source>
</reference>
<dbReference type="SUPFAM" id="SSF52743">
    <property type="entry name" value="Subtilisin-like"/>
    <property type="match status" value="1"/>
</dbReference>
<dbReference type="RefSeq" id="WP_076100476.1">
    <property type="nucleotide sequence ID" value="NZ_MKQM01000087.1"/>
</dbReference>
<evidence type="ECO:0000313" key="2">
    <source>
        <dbReference type="Proteomes" id="UP000187465"/>
    </source>
</evidence>
<name>A0A1R0WT27_9BACL</name>
<dbReference type="Gene3D" id="3.40.50.200">
    <property type="entry name" value="Peptidase S8/S53 domain"/>
    <property type="match status" value="1"/>
</dbReference>
<gene>
    <name evidence="1" type="ORF">BJP51_08135</name>
</gene>
<dbReference type="GO" id="GO:0004252">
    <property type="term" value="F:serine-type endopeptidase activity"/>
    <property type="evidence" value="ECO:0007669"/>
    <property type="project" value="InterPro"/>
</dbReference>
<organism evidence="1 2">
    <name type="scientific">Paenibacillus odorifer</name>
    <dbReference type="NCBI Taxonomy" id="189426"/>
    <lineage>
        <taxon>Bacteria</taxon>
        <taxon>Bacillati</taxon>
        <taxon>Bacillota</taxon>
        <taxon>Bacilli</taxon>
        <taxon>Bacillales</taxon>
        <taxon>Paenibacillaceae</taxon>
        <taxon>Paenibacillus</taxon>
    </lineage>
</organism>